<evidence type="ECO:0000256" key="4">
    <source>
        <dbReference type="SAM" id="SignalP"/>
    </source>
</evidence>
<evidence type="ECO:0000259" key="5">
    <source>
        <dbReference type="Pfam" id="PF18209"/>
    </source>
</evidence>
<keyword evidence="2 4" id="KW-0732">Signal</keyword>
<dbReference type="EMBL" id="KB870807">
    <property type="protein sequence ID" value="EOA32432.1"/>
    <property type="molecule type" value="Genomic_DNA"/>
</dbReference>
<dbReference type="AlphaFoldDB" id="R0G9T7"/>
<name>R0G9T7_9BRAS</name>
<protein>
    <recommendedName>
        <fullName evidence="5">Embryo surrounding factor 1 brassicaceae domain-containing protein</fullName>
    </recommendedName>
</protein>
<dbReference type="GO" id="GO:0010098">
    <property type="term" value="P:suspensor development"/>
    <property type="evidence" value="ECO:0007669"/>
    <property type="project" value="InterPro"/>
</dbReference>
<sequence length="89" mass="10536">MKSSHIALISIIIFSIFTLHEGGRMKDGEIQRSMLHIHIPPCIKTYCKLSFKRECWCCISRKKNHCWKEKDYPKAKEICYEECSKVLLM</sequence>
<evidence type="ECO:0000313" key="7">
    <source>
        <dbReference type="Proteomes" id="UP000029121"/>
    </source>
</evidence>
<evidence type="ECO:0000256" key="2">
    <source>
        <dbReference type="ARBA" id="ARBA00022729"/>
    </source>
</evidence>
<comment type="similarity">
    <text evidence="1">Belongs to the MEG family.</text>
</comment>
<feature type="domain" description="Embryo surrounding factor 1 brassicaceae" evidence="5">
    <location>
        <begin position="36"/>
        <end position="85"/>
    </location>
</feature>
<proteinExistence type="inferred from homology"/>
<feature type="chain" id="PRO_5004351091" description="Embryo surrounding factor 1 brassicaceae domain-containing protein" evidence="4">
    <location>
        <begin position="23"/>
        <end position="89"/>
    </location>
</feature>
<feature type="signal peptide" evidence="4">
    <location>
        <begin position="1"/>
        <end position="22"/>
    </location>
</feature>
<dbReference type="Pfam" id="PF18209">
    <property type="entry name" value="ESF1"/>
    <property type="match status" value="1"/>
</dbReference>
<accession>R0G9T7</accession>
<organism evidence="6 7">
    <name type="scientific">Capsella rubella</name>
    <dbReference type="NCBI Taxonomy" id="81985"/>
    <lineage>
        <taxon>Eukaryota</taxon>
        <taxon>Viridiplantae</taxon>
        <taxon>Streptophyta</taxon>
        <taxon>Embryophyta</taxon>
        <taxon>Tracheophyta</taxon>
        <taxon>Spermatophyta</taxon>
        <taxon>Magnoliopsida</taxon>
        <taxon>eudicotyledons</taxon>
        <taxon>Gunneridae</taxon>
        <taxon>Pentapetalae</taxon>
        <taxon>rosids</taxon>
        <taxon>malvids</taxon>
        <taxon>Brassicales</taxon>
        <taxon>Brassicaceae</taxon>
        <taxon>Camelineae</taxon>
        <taxon>Capsella</taxon>
    </lineage>
</organism>
<keyword evidence="7" id="KW-1185">Reference proteome</keyword>
<dbReference type="Proteomes" id="UP000029121">
    <property type="component" value="Unassembled WGS sequence"/>
</dbReference>
<evidence type="ECO:0000256" key="1">
    <source>
        <dbReference type="ARBA" id="ARBA00010149"/>
    </source>
</evidence>
<keyword evidence="3" id="KW-1015">Disulfide bond</keyword>
<evidence type="ECO:0000256" key="3">
    <source>
        <dbReference type="ARBA" id="ARBA00023157"/>
    </source>
</evidence>
<dbReference type="InterPro" id="IPR041608">
    <property type="entry name" value="ESF1_brassicaceae"/>
</dbReference>
<gene>
    <name evidence="6" type="ORF">CARUB_v10015706mg</name>
</gene>
<reference evidence="7" key="1">
    <citation type="journal article" date="2013" name="Nat. Genet.">
        <title>The Capsella rubella genome and the genomic consequences of rapid mating system evolution.</title>
        <authorList>
            <person name="Slotte T."/>
            <person name="Hazzouri K.M."/>
            <person name="Agren J.A."/>
            <person name="Koenig D."/>
            <person name="Maumus F."/>
            <person name="Guo Y.L."/>
            <person name="Steige K."/>
            <person name="Platts A.E."/>
            <person name="Escobar J.S."/>
            <person name="Newman L.K."/>
            <person name="Wang W."/>
            <person name="Mandakova T."/>
            <person name="Vello E."/>
            <person name="Smith L.M."/>
            <person name="Henz S.R."/>
            <person name="Steffen J."/>
            <person name="Takuno S."/>
            <person name="Brandvain Y."/>
            <person name="Coop G."/>
            <person name="Andolfatto P."/>
            <person name="Hu T.T."/>
            <person name="Blanchette M."/>
            <person name="Clark R.M."/>
            <person name="Quesneville H."/>
            <person name="Nordborg M."/>
            <person name="Gaut B.S."/>
            <person name="Lysak M.A."/>
            <person name="Jenkins J."/>
            <person name="Grimwood J."/>
            <person name="Chapman J."/>
            <person name="Prochnik S."/>
            <person name="Shu S."/>
            <person name="Rokhsar D."/>
            <person name="Schmutz J."/>
            <person name="Weigel D."/>
            <person name="Wright S.I."/>
        </authorList>
    </citation>
    <scope>NUCLEOTIDE SEQUENCE [LARGE SCALE GENOMIC DNA]</scope>
    <source>
        <strain evidence="7">cv. Monte Gargano</strain>
    </source>
</reference>
<evidence type="ECO:0000313" key="6">
    <source>
        <dbReference type="EMBL" id="EOA32432.1"/>
    </source>
</evidence>